<accession>A0ABX3GP77</accession>
<evidence type="ECO:0008006" key="3">
    <source>
        <dbReference type="Google" id="ProtNLM"/>
    </source>
</evidence>
<proteinExistence type="predicted"/>
<dbReference type="InterPro" id="IPR011009">
    <property type="entry name" value="Kinase-like_dom_sf"/>
</dbReference>
<comment type="caution">
    <text evidence="1">The sequence shown here is derived from an EMBL/GenBank/DDBJ whole genome shotgun (WGS) entry which is preliminary data.</text>
</comment>
<evidence type="ECO:0000313" key="1">
    <source>
        <dbReference type="EMBL" id="OMD34160.1"/>
    </source>
</evidence>
<dbReference type="Proteomes" id="UP000187412">
    <property type="component" value="Unassembled WGS sequence"/>
</dbReference>
<organism evidence="1 2">
    <name type="scientific">Paenibacillus borealis</name>
    <dbReference type="NCBI Taxonomy" id="160799"/>
    <lineage>
        <taxon>Bacteria</taxon>
        <taxon>Bacillati</taxon>
        <taxon>Bacillota</taxon>
        <taxon>Bacilli</taxon>
        <taxon>Bacillales</taxon>
        <taxon>Paenibacillaceae</taxon>
        <taxon>Paenibacillus</taxon>
    </lineage>
</organism>
<dbReference type="SUPFAM" id="SSF56112">
    <property type="entry name" value="Protein kinase-like (PK-like)"/>
    <property type="match status" value="1"/>
</dbReference>
<evidence type="ECO:0000313" key="2">
    <source>
        <dbReference type="Proteomes" id="UP000187412"/>
    </source>
</evidence>
<keyword evidence="2" id="KW-1185">Reference proteome</keyword>
<reference evidence="1 2" key="1">
    <citation type="submission" date="2016-10" db="EMBL/GenBank/DDBJ databases">
        <title>Paenibacillus species isolates.</title>
        <authorList>
            <person name="Beno S.M."/>
        </authorList>
    </citation>
    <scope>NUCLEOTIDE SEQUENCE [LARGE SCALE GENOMIC DNA]</scope>
    <source>
        <strain evidence="1 2">FSL H7-0744</strain>
    </source>
</reference>
<dbReference type="EMBL" id="MPTB01000137">
    <property type="protein sequence ID" value="OMD34160.1"/>
    <property type="molecule type" value="Genomic_DNA"/>
</dbReference>
<sequence length="251" mass="29585">MTYIDAVKKLEQAAQNLSCFEHVPKTLIDQLRDFQPLKMIEISKGKLERKQRKVRSVIIHNDINPRNFAFGLEKKHVNILASFDYTMSCLGNPAKNIAYTAIDSFNEEFDSTDKLENYIYEIAKGTFVWDVLEKDEIYSVYDEVLSACLKKYSLRWEYWKNEIKGIPRCHNVEFLDPNKFYDLYNYLESSFDVKSLNGKLIDLSKNNYSQNKQIIKIGDFFRSHSYWEQRNETPELIKTTIIQYCNGFLDA</sequence>
<name>A0ABX3GP77_PAEBO</name>
<dbReference type="Gene3D" id="3.90.1200.10">
    <property type="match status" value="1"/>
</dbReference>
<protein>
    <recommendedName>
        <fullName evidence="3">Aminoglycoside phosphotransferase domain-containing protein</fullName>
    </recommendedName>
</protein>
<feature type="non-terminal residue" evidence="1">
    <location>
        <position position="251"/>
    </location>
</feature>
<gene>
    <name evidence="1" type="ORF">BSK56_33670</name>
</gene>